<protein>
    <submittedName>
        <fullName evidence="1">Uncharacterized protein</fullName>
    </submittedName>
</protein>
<organism evidence="1 2">
    <name type="scientific">Auriscalpium vulgare</name>
    <dbReference type="NCBI Taxonomy" id="40419"/>
    <lineage>
        <taxon>Eukaryota</taxon>
        <taxon>Fungi</taxon>
        <taxon>Dikarya</taxon>
        <taxon>Basidiomycota</taxon>
        <taxon>Agaricomycotina</taxon>
        <taxon>Agaricomycetes</taxon>
        <taxon>Russulales</taxon>
        <taxon>Auriscalpiaceae</taxon>
        <taxon>Auriscalpium</taxon>
    </lineage>
</organism>
<comment type="caution">
    <text evidence="1">The sequence shown here is derived from an EMBL/GenBank/DDBJ whole genome shotgun (WGS) entry which is preliminary data.</text>
</comment>
<reference evidence="1" key="1">
    <citation type="submission" date="2021-02" db="EMBL/GenBank/DDBJ databases">
        <authorList>
            <consortium name="DOE Joint Genome Institute"/>
            <person name="Ahrendt S."/>
            <person name="Looney B.P."/>
            <person name="Miyauchi S."/>
            <person name="Morin E."/>
            <person name="Drula E."/>
            <person name="Courty P.E."/>
            <person name="Chicoki N."/>
            <person name="Fauchery L."/>
            <person name="Kohler A."/>
            <person name="Kuo A."/>
            <person name="Labutti K."/>
            <person name="Pangilinan J."/>
            <person name="Lipzen A."/>
            <person name="Riley R."/>
            <person name="Andreopoulos W."/>
            <person name="He G."/>
            <person name="Johnson J."/>
            <person name="Barry K.W."/>
            <person name="Grigoriev I.V."/>
            <person name="Nagy L."/>
            <person name="Hibbett D."/>
            <person name="Henrissat B."/>
            <person name="Matheny P.B."/>
            <person name="Labbe J."/>
            <person name="Martin F."/>
        </authorList>
    </citation>
    <scope>NUCLEOTIDE SEQUENCE</scope>
    <source>
        <strain evidence="1">FP105234-sp</strain>
    </source>
</reference>
<name>A0ACB8R2W7_9AGAM</name>
<proteinExistence type="predicted"/>
<sequence length="399" mass="44297">MPPPRLPFDVHFEIIQWVYILSQSHDVDYRTLSSCALVCRQWVVHAQRLLFRRIPHGQEQKTSNDIRRSFLLFRAFSSSPRLCTYVRSLPTDVVDSRLPLHQTDSLHPHFSHLAELRYVTVGSKGVPDVSTVLRALGVRPSVLVYHARPNLRALPAVIEALPSIRHLVLKESPAGLLDLRLPPNAQLLSVKCNNLINYEQLSLFPRAAAPAEIALQDLHAVGLHLSRNMTSAERCIARSLRSLTVWMLVPDATLEQLTALESLVIGRLPTKPLTLPRTLRHFGLHQRRGMRVDQTPTSLPDAGGSPSAGSLAASLLDSVLPELRVVSATGCSKADVRHALKTASEALGAEFLEYPDAESYPVRLLDNVRWERVLMSTGSAHNTSIGYDVMSCIVQFVPT</sequence>
<reference evidence="1" key="2">
    <citation type="journal article" date="2022" name="New Phytol.">
        <title>Evolutionary transition to the ectomycorrhizal habit in the genomes of a hyperdiverse lineage of mushroom-forming fungi.</title>
        <authorList>
            <person name="Looney B."/>
            <person name="Miyauchi S."/>
            <person name="Morin E."/>
            <person name="Drula E."/>
            <person name="Courty P.E."/>
            <person name="Kohler A."/>
            <person name="Kuo A."/>
            <person name="LaButti K."/>
            <person name="Pangilinan J."/>
            <person name="Lipzen A."/>
            <person name="Riley R."/>
            <person name="Andreopoulos W."/>
            <person name="He G."/>
            <person name="Johnson J."/>
            <person name="Nolan M."/>
            <person name="Tritt A."/>
            <person name="Barry K.W."/>
            <person name="Grigoriev I.V."/>
            <person name="Nagy L.G."/>
            <person name="Hibbett D."/>
            <person name="Henrissat B."/>
            <person name="Matheny P.B."/>
            <person name="Labbe J."/>
            <person name="Martin F.M."/>
        </authorList>
    </citation>
    <scope>NUCLEOTIDE SEQUENCE</scope>
    <source>
        <strain evidence="1">FP105234-sp</strain>
    </source>
</reference>
<dbReference type="EMBL" id="MU276564">
    <property type="protein sequence ID" value="KAI0038202.1"/>
    <property type="molecule type" value="Genomic_DNA"/>
</dbReference>
<accession>A0ACB8R2W7</accession>
<evidence type="ECO:0000313" key="1">
    <source>
        <dbReference type="EMBL" id="KAI0038202.1"/>
    </source>
</evidence>
<keyword evidence="2" id="KW-1185">Reference proteome</keyword>
<dbReference type="Proteomes" id="UP000814033">
    <property type="component" value="Unassembled WGS sequence"/>
</dbReference>
<gene>
    <name evidence="1" type="ORF">FA95DRAFT_1665315</name>
</gene>
<evidence type="ECO:0000313" key="2">
    <source>
        <dbReference type="Proteomes" id="UP000814033"/>
    </source>
</evidence>